<comment type="caution">
    <text evidence="1">The sequence shown here is derived from an EMBL/GenBank/DDBJ whole genome shotgun (WGS) entry which is preliminary data.</text>
</comment>
<evidence type="ECO:0000313" key="1">
    <source>
        <dbReference type="EMBL" id="KAF9523959.1"/>
    </source>
</evidence>
<sequence length="438" mass="46781">MSIASGGPLPQQDGAYFGPSLSVDIVPNQPIVISQDHPIPTTSPGKADIVGFGMNGVVVLRDMLSIHLRSLDTYGEFGYNRAGWRIDKHVRLLADVTGNGKADIVGFGEEGVWVSHNNGDNTFSMPPKKVLGGFGYSTATGEWRVEKHIRCLADIRNVGRCDIIGFGEKGILVSKNNGDGTFTTPNLALIGFGWDQGWRLDKHLRFLADTTGDGLLDIVGFGETQVYLSLNNGDGTFGPMKSVFATLCHGAGGWRVDSHPRFLADLTGNGLVDIVGCGDQGTYVALNNGNGGFEPSSGRLVVNMFGTAQGWRVEKHPRFVADLTGDKRADIIGFGEAGVYVCFNNGDGTFQPPKLILSDFTVQQGWLVAKHPRFVVDLTGNGCADIVGFGNDAVWASFNDGKGGFGPKTKVIDGFGFNGGEWSLDTTLRYPVNLGTGL</sequence>
<dbReference type="InterPro" id="IPR028994">
    <property type="entry name" value="Integrin_alpha_N"/>
</dbReference>
<protein>
    <submittedName>
        <fullName evidence="1">Lectin PVL</fullName>
    </submittedName>
</protein>
<keyword evidence="2" id="KW-1185">Reference proteome</keyword>
<dbReference type="OrthoDB" id="3153136at2759"/>
<reference evidence="1" key="1">
    <citation type="submission" date="2020-11" db="EMBL/GenBank/DDBJ databases">
        <authorList>
            <consortium name="DOE Joint Genome Institute"/>
            <person name="Ahrendt S."/>
            <person name="Riley R."/>
            <person name="Andreopoulos W."/>
            <person name="Labutti K."/>
            <person name="Pangilinan J."/>
            <person name="Ruiz-Duenas F.J."/>
            <person name="Barrasa J.M."/>
            <person name="Sanchez-Garcia M."/>
            <person name="Camarero S."/>
            <person name="Miyauchi S."/>
            <person name="Serrano A."/>
            <person name="Linde D."/>
            <person name="Babiker R."/>
            <person name="Drula E."/>
            <person name="Ayuso-Fernandez I."/>
            <person name="Pacheco R."/>
            <person name="Padilla G."/>
            <person name="Ferreira P."/>
            <person name="Barriuso J."/>
            <person name="Kellner H."/>
            <person name="Castanera R."/>
            <person name="Alfaro M."/>
            <person name="Ramirez L."/>
            <person name="Pisabarro A.G."/>
            <person name="Kuo A."/>
            <person name="Tritt A."/>
            <person name="Lipzen A."/>
            <person name="He G."/>
            <person name="Yan M."/>
            <person name="Ng V."/>
            <person name="Cullen D."/>
            <person name="Martin F."/>
            <person name="Rosso M.-N."/>
            <person name="Henrissat B."/>
            <person name="Hibbett D."/>
            <person name="Martinez A.T."/>
            <person name="Grigoriev I.V."/>
        </authorList>
    </citation>
    <scope>NUCLEOTIDE SEQUENCE</scope>
    <source>
        <strain evidence="1">CBS 506.95</strain>
    </source>
</reference>
<gene>
    <name evidence="1" type="ORF">CPB83DRAFT_798628</name>
</gene>
<dbReference type="PANTHER" id="PTHR44103:SF1">
    <property type="entry name" value="PROPROTEIN CONVERTASE P"/>
    <property type="match status" value="1"/>
</dbReference>
<dbReference type="AlphaFoldDB" id="A0A9P6E7V4"/>
<dbReference type="SUPFAM" id="SSF69318">
    <property type="entry name" value="Integrin alpha N-terminal domain"/>
    <property type="match status" value="1"/>
</dbReference>
<accession>A0A9P6E7V4</accession>
<dbReference type="Proteomes" id="UP000807306">
    <property type="component" value="Unassembled WGS sequence"/>
</dbReference>
<organism evidence="1 2">
    <name type="scientific">Crepidotus variabilis</name>
    <dbReference type="NCBI Taxonomy" id="179855"/>
    <lineage>
        <taxon>Eukaryota</taxon>
        <taxon>Fungi</taxon>
        <taxon>Dikarya</taxon>
        <taxon>Basidiomycota</taxon>
        <taxon>Agaricomycotina</taxon>
        <taxon>Agaricomycetes</taxon>
        <taxon>Agaricomycetidae</taxon>
        <taxon>Agaricales</taxon>
        <taxon>Agaricineae</taxon>
        <taxon>Crepidotaceae</taxon>
        <taxon>Crepidotus</taxon>
    </lineage>
</organism>
<proteinExistence type="predicted"/>
<evidence type="ECO:0000313" key="2">
    <source>
        <dbReference type="Proteomes" id="UP000807306"/>
    </source>
</evidence>
<name>A0A9P6E7V4_9AGAR</name>
<dbReference type="EMBL" id="MU157907">
    <property type="protein sequence ID" value="KAF9523959.1"/>
    <property type="molecule type" value="Genomic_DNA"/>
</dbReference>
<dbReference type="PANTHER" id="PTHR44103">
    <property type="entry name" value="PROPROTEIN CONVERTASE P"/>
    <property type="match status" value="1"/>
</dbReference>